<reference evidence="3 4" key="1">
    <citation type="journal article" date="2023" name="Microorganisms">
        <title>Thiorhodovibrio frisius and Trv. litoralis spp. nov., Two Novel Members from a Clade of Fastidious Purple Sulfur Bacteria That Exhibit Unique Red-Shifted Light-Harvesting Capabilities.</title>
        <authorList>
            <person name="Methner A."/>
            <person name="Kuzyk S.B."/>
            <person name="Petersen J."/>
            <person name="Bauer S."/>
            <person name="Brinkmann H."/>
            <person name="Sichau K."/>
            <person name="Wanner G."/>
            <person name="Wolf J."/>
            <person name="Neumann-Schaal M."/>
            <person name="Henke P."/>
            <person name="Tank M."/>
            <person name="Sproer C."/>
            <person name="Bunk B."/>
            <person name="Overmann J."/>
        </authorList>
    </citation>
    <scope>NUCLEOTIDE SEQUENCE [LARGE SCALE GENOMIC DNA]</scope>
    <source>
        <strain evidence="3 4">DSM 6702</strain>
    </source>
</reference>
<name>A0ABZ0S437_9GAMM</name>
<keyword evidence="4" id="KW-1185">Reference proteome</keyword>
<keyword evidence="2" id="KW-0472">Membrane</keyword>
<dbReference type="EMBL" id="CP121472">
    <property type="protein sequence ID" value="WPL15845.1"/>
    <property type="molecule type" value="Genomic_DNA"/>
</dbReference>
<protein>
    <submittedName>
        <fullName evidence="3">Photosynthetic complex assembly protein</fullName>
    </submittedName>
</protein>
<dbReference type="RefSeq" id="WP_328986393.1">
    <property type="nucleotide sequence ID" value="NZ_CP121472.1"/>
</dbReference>
<evidence type="ECO:0000256" key="2">
    <source>
        <dbReference type="SAM" id="Phobius"/>
    </source>
</evidence>
<dbReference type="Proteomes" id="UP001432180">
    <property type="component" value="Chromosome"/>
</dbReference>
<accession>A0ABZ0S437</accession>
<keyword evidence="2" id="KW-1133">Transmembrane helix</keyword>
<dbReference type="InterPro" id="IPR017495">
    <property type="entry name" value="PuhC"/>
</dbReference>
<evidence type="ECO:0000256" key="1">
    <source>
        <dbReference type="SAM" id="MobiDB-lite"/>
    </source>
</evidence>
<feature type="region of interest" description="Disordered" evidence="1">
    <location>
        <begin position="146"/>
        <end position="170"/>
    </location>
</feature>
<evidence type="ECO:0000313" key="3">
    <source>
        <dbReference type="EMBL" id="WPL15845.1"/>
    </source>
</evidence>
<organism evidence="3 4">
    <name type="scientific">Thiorhodovibrio winogradskyi</name>
    <dbReference type="NCBI Taxonomy" id="77007"/>
    <lineage>
        <taxon>Bacteria</taxon>
        <taxon>Pseudomonadati</taxon>
        <taxon>Pseudomonadota</taxon>
        <taxon>Gammaproteobacteria</taxon>
        <taxon>Chromatiales</taxon>
        <taxon>Chromatiaceae</taxon>
        <taxon>Thiorhodovibrio</taxon>
    </lineage>
</organism>
<gene>
    <name evidence="3" type="primary">puhC</name>
    <name evidence="3" type="ORF">Thiowin_00764</name>
</gene>
<keyword evidence="2" id="KW-0812">Transmembrane</keyword>
<proteinExistence type="predicted"/>
<dbReference type="NCBIfam" id="TIGR03054">
    <property type="entry name" value="photo_alph_chp1"/>
    <property type="match status" value="1"/>
</dbReference>
<sequence>MSDPFEGRGFPRPVLIGAAILISFTIAVAAFVRLTGIGKSENEFAAIAAERELHFREINPSTIEVIAEGQRIALLDSNEDGFIFGVLRGLGHHRKVSEADIDRPYIVSMRVDGRLVLEDPTTGEQLDLRAYGADNASAFRELLQAGHQESTSPSVAVPATGLPGQPDPAR</sequence>
<evidence type="ECO:0000313" key="4">
    <source>
        <dbReference type="Proteomes" id="UP001432180"/>
    </source>
</evidence>
<feature type="transmembrane region" description="Helical" evidence="2">
    <location>
        <begin position="12"/>
        <end position="32"/>
    </location>
</feature>